<dbReference type="EMBL" id="LSZO01000221">
    <property type="protein sequence ID" value="KXU33913.1"/>
    <property type="molecule type" value="Genomic_DNA"/>
</dbReference>
<evidence type="ECO:0000313" key="2">
    <source>
        <dbReference type="Proteomes" id="UP000072660"/>
    </source>
</evidence>
<accession>A0A139SH98</accession>
<evidence type="ECO:0000313" key="1">
    <source>
        <dbReference type="EMBL" id="KXU33913.1"/>
    </source>
</evidence>
<comment type="caution">
    <text evidence="1">The sequence shown here is derived from an EMBL/GenBank/DDBJ whole genome shotgun (WGS) entry which is preliminary data.</text>
</comment>
<reference evidence="1 2" key="1">
    <citation type="submission" date="2016-02" db="EMBL/GenBank/DDBJ databases">
        <authorList>
            <person name="Wen L."/>
            <person name="He K."/>
            <person name="Yang H."/>
        </authorList>
    </citation>
    <scope>NUCLEOTIDE SEQUENCE [LARGE SCALE GENOMIC DNA]</scope>
    <source>
        <strain evidence="1 2">CV58</strain>
    </source>
</reference>
<organism evidence="1 2">
    <name type="scientific">Ventosimonas gracilis</name>
    <dbReference type="NCBI Taxonomy" id="1680762"/>
    <lineage>
        <taxon>Bacteria</taxon>
        <taxon>Pseudomonadati</taxon>
        <taxon>Pseudomonadota</taxon>
        <taxon>Gammaproteobacteria</taxon>
        <taxon>Pseudomonadales</taxon>
        <taxon>Ventosimonadaceae</taxon>
        <taxon>Ventosimonas</taxon>
    </lineage>
</organism>
<proteinExistence type="predicted"/>
<gene>
    <name evidence="1" type="ORF">AXE65_08095</name>
</gene>
<protein>
    <submittedName>
        <fullName evidence="1">Uncharacterized protein</fullName>
    </submittedName>
</protein>
<sequence>MSKINRDKKVLFDIQYLWGSLLGFINQATLPNSNPYCIEHRKICASRNELENFLIDLLAETIDKKMEFWICTEPAKEGLNDATD</sequence>
<dbReference type="RefSeq" id="WP_068393475.1">
    <property type="nucleotide sequence ID" value="NZ_LSZO01000221.1"/>
</dbReference>
<dbReference type="AlphaFoldDB" id="A0A139SH98"/>
<dbReference type="Proteomes" id="UP000072660">
    <property type="component" value="Unassembled WGS sequence"/>
</dbReference>
<name>A0A139SH98_9GAMM</name>
<keyword evidence="2" id="KW-1185">Reference proteome</keyword>